<evidence type="ECO:0000256" key="6">
    <source>
        <dbReference type="SAM" id="Phobius"/>
    </source>
</evidence>
<dbReference type="InterPro" id="IPR036759">
    <property type="entry name" value="TPK_catalytic_sf"/>
</dbReference>
<keyword evidence="3" id="KW-0418">Kinase</keyword>
<protein>
    <submittedName>
        <fullName evidence="8">Putative membrane-anchored protein</fullName>
    </submittedName>
</protein>
<proteinExistence type="predicted"/>
<dbReference type="AlphaFoldDB" id="A0A2M9B600"/>
<accession>A0A2M9B600</accession>
<feature type="domain" description="SteA-like C-terminal" evidence="7">
    <location>
        <begin position="337"/>
        <end position="380"/>
    </location>
</feature>
<keyword evidence="9" id="KW-1185">Reference proteome</keyword>
<dbReference type="Pfam" id="PF12555">
    <property type="entry name" value="SteA-like_C"/>
    <property type="match status" value="1"/>
</dbReference>
<evidence type="ECO:0000313" key="8">
    <source>
        <dbReference type="EMBL" id="PJJ53365.1"/>
    </source>
</evidence>
<evidence type="ECO:0000313" key="9">
    <source>
        <dbReference type="Proteomes" id="UP000230842"/>
    </source>
</evidence>
<dbReference type="GO" id="GO:0009229">
    <property type="term" value="P:thiamine diphosphate biosynthetic process"/>
    <property type="evidence" value="ECO:0007669"/>
    <property type="project" value="InterPro"/>
</dbReference>
<dbReference type="InterPro" id="IPR047795">
    <property type="entry name" value="Put_SteA-like"/>
</dbReference>
<keyword evidence="4" id="KW-0067">ATP-binding</keyword>
<evidence type="ECO:0000256" key="2">
    <source>
        <dbReference type="ARBA" id="ARBA00022741"/>
    </source>
</evidence>
<gene>
    <name evidence="8" type="ORF">CLV56_2852</name>
</gene>
<evidence type="ECO:0000259" key="7">
    <source>
        <dbReference type="Pfam" id="PF12555"/>
    </source>
</evidence>
<organism evidence="8 9">
    <name type="scientific">Mumia flava</name>
    <dbReference type="NCBI Taxonomy" id="1348852"/>
    <lineage>
        <taxon>Bacteria</taxon>
        <taxon>Bacillati</taxon>
        <taxon>Actinomycetota</taxon>
        <taxon>Actinomycetes</taxon>
        <taxon>Propionibacteriales</taxon>
        <taxon>Nocardioidaceae</taxon>
        <taxon>Mumia</taxon>
    </lineage>
</organism>
<evidence type="ECO:0000256" key="5">
    <source>
        <dbReference type="SAM" id="MobiDB-lite"/>
    </source>
</evidence>
<dbReference type="GO" id="GO:0016301">
    <property type="term" value="F:kinase activity"/>
    <property type="evidence" value="ECO:0007669"/>
    <property type="project" value="UniProtKB-KW"/>
</dbReference>
<keyword evidence="6" id="KW-1133">Transmembrane helix</keyword>
<keyword evidence="6" id="KW-0812">Transmembrane</keyword>
<feature type="region of interest" description="Disordered" evidence="5">
    <location>
        <begin position="1"/>
        <end position="26"/>
    </location>
</feature>
<dbReference type="Proteomes" id="UP000230842">
    <property type="component" value="Unassembled WGS sequence"/>
</dbReference>
<feature type="transmembrane region" description="Helical" evidence="6">
    <location>
        <begin position="351"/>
        <end position="372"/>
    </location>
</feature>
<evidence type="ECO:0000256" key="3">
    <source>
        <dbReference type="ARBA" id="ARBA00022777"/>
    </source>
</evidence>
<evidence type="ECO:0000256" key="4">
    <source>
        <dbReference type="ARBA" id="ARBA00022840"/>
    </source>
</evidence>
<comment type="caution">
    <text evidence="8">The sequence shown here is derived from an EMBL/GenBank/DDBJ whole genome shotgun (WGS) entry which is preliminary data.</text>
</comment>
<dbReference type="SUPFAM" id="SSF63999">
    <property type="entry name" value="Thiamin pyrophosphokinase, catalytic domain"/>
    <property type="match status" value="1"/>
</dbReference>
<keyword evidence="6" id="KW-0472">Membrane</keyword>
<keyword evidence="2" id="KW-0547">Nucleotide-binding</keyword>
<keyword evidence="1" id="KW-0808">Transferase</keyword>
<dbReference type="GO" id="GO:0004788">
    <property type="term" value="F:thiamine diphosphokinase activity"/>
    <property type="evidence" value="ECO:0007669"/>
    <property type="project" value="InterPro"/>
</dbReference>
<dbReference type="GO" id="GO:0005524">
    <property type="term" value="F:ATP binding"/>
    <property type="evidence" value="ECO:0007669"/>
    <property type="project" value="UniProtKB-KW"/>
</dbReference>
<dbReference type="EMBL" id="PGEZ01000002">
    <property type="protein sequence ID" value="PJJ53365.1"/>
    <property type="molecule type" value="Genomic_DNA"/>
</dbReference>
<evidence type="ECO:0000256" key="1">
    <source>
        <dbReference type="ARBA" id="ARBA00022679"/>
    </source>
</evidence>
<name>A0A2M9B600_9ACTN</name>
<dbReference type="InterPro" id="IPR022215">
    <property type="entry name" value="SteA-like_C"/>
</dbReference>
<dbReference type="NCBIfam" id="NF040608">
    <property type="entry name" value="division_SteA"/>
    <property type="match status" value="1"/>
</dbReference>
<reference evidence="8 9" key="1">
    <citation type="submission" date="2017-11" db="EMBL/GenBank/DDBJ databases">
        <title>Genomic Encyclopedia of Archaeal and Bacterial Type Strains, Phase II (KMG-II): From Individual Species to Whole Genera.</title>
        <authorList>
            <person name="Goeker M."/>
        </authorList>
    </citation>
    <scope>NUCLEOTIDE SEQUENCE [LARGE SCALE GENOMIC DNA]</scope>
    <source>
        <strain evidence="8 9">DSM 27763</strain>
    </source>
</reference>
<sequence>MTAMSPMSLRRTRRATRSDLVSGPVRTVRGPRDVRRLRAGEVAVVEWPDLDRATGEAFAAAGVTAVVNTADSSSGRYPNLGPQVLHEAGVLLIDAPGSDLLRVVRDGDRLAFDGGHVLRGEETLVEGRVLDGEAVDELLARARNQMAIQLETLTATSAEYLRREHDLLLEGVGIPELATEMAGREVVVVLPGAGAAAELKKLRRYLREFKPVLIGVNEGADALMQAGYEPAVLVGDPGRVADRSVRAATEIVLAGTRSGRETEDRLERLQRTASSFPAALGSEEAALLLADAGGARVVVTVGGFGSLEEFLDSARSGGATRYLTRLRLGPKLVDSRAIVGLHRARISYPQLILLMLLAMVLLGAAILTTPVGQDWWDAASGWVSGTWEELRT</sequence>